<comment type="function">
    <text evidence="9">Component of the ubiquinol-cytochrome c oxidoreductase, a multisubunit transmembrane complex that is part of the mitochondrial electron transport chain which drives oxidative phosphorylation.</text>
</comment>
<dbReference type="STRING" id="984486.A0A1E3QTB9"/>
<dbReference type="PIRSF" id="PIRSF000022">
    <property type="entry name" value="Bc1_14K"/>
    <property type="match status" value="1"/>
</dbReference>
<keyword evidence="7 9" id="KW-0496">Mitochondrion</keyword>
<keyword evidence="3 9" id="KW-0813">Transport</keyword>
<dbReference type="Pfam" id="PF02271">
    <property type="entry name" value="UCR_14kD"/>
    <property type="match status" value="1"/>
</dbReference>
<reference evidence="11" key="1">
    <citation type="submission" date="2016-05" db="EMBL/GenBank/DDBJ databases">
        <title>Comparative genomics of biotechnologically important yeasts.</title>
        <authorList>
            <consortium name="DOE Joint Genome Institute"/>
            <person name="Riley R."/>
            <person name="Haridas S."/>
            <person name="Wolfe K.H."/>
            <person name="Lopes M.R."/>
            <person name="Hittinger C.T."/>
            <person name="Goker M."/>
            <person name="Salamov A."/>
            <person name="Wisecaver J."/>
            <person name="Long T.M."/>
            <person name="Aerts A.L."/>
            <person name="Barry K."/>
            <person name="Choi C."/>
            <person name="Clum A."/>
            <person name="Coughlan A.Y."/>
            <person name="Deshpande S."/>
            <person name="Douglass A.P."/>
            <person name="Hanson S.J."/>
            <person name="Klenk H.-P."/>
            <person name="Labutti K."/>
            <person name="Lapidus A."/>
            <person name="Lindquist E."/>
            <person name="Lipzen A."/>
            <person name="Meier-Kolthoff J.P."/>
            <person name="Ohm R.A."/>
            <person name="Otillar R.P."/>
            <person name="Pangilinan J."/>
            <person name="Peng Y."/>
            <person name="Rokas A."/>
            <person name="Rosa C.A."/>
            <person name="Scheuner C."/>
            <person name="Sibirny A.A."/>
            <person name="Slot J.C."/>
            <person name="Stielow J.B."/>
            <person name="Sun H."/>
            <person name="Kurtzman C.P."/>
            <person name="Blackwell M."/>
            <person name="Grigoriev I.V."/>
            <person name="Jeffries T.W."/>
        </authorList>
    </citation>
    <scope>NUCLEOTIDE SEQUENCE [LARGE SCALE GENOMIC DNA]</scope>
    <source>
        <strain evidence="11">NRRL Y-12698</strain>
    </source>
</reference>
<evidence type="ECO:0000313" key="10">
    <source>
        <dbReference type="EMBL" id="ODQ80262.1"/>
    </source>
</evidence>
<accession>A0A1E3QTB9</accession>
<dbReference type="Gene3D" id="1.10.1090.10">
    <property type="entry name" value="Cytochrome b-c1 complex subunit 7"/>
    <property type="match status" value="1"/>
</dbReference>
<comment type="similarity">
    <text evidence="2 9">Belongs to the UQCRB/QCR7 family.</text>
</comment>
<dbReference type="OrthoDB" id="425749at2759"/>
<dbReference type="GeneID" id="30149595"/>
<protein>
    <recommendedName>
        <fullName evidence="9">Cytochrome b-c1 complex subunit 7</fullName>
    </recommendedName>
</protein>
<dbReference type="PANTHER" id="PTHR12022:SF0">
    <property type="entry name" value="CYTOCHROME B-C1 COMPLEX SUBUNIT 7"/>
    <property type="match status" value="1"/>
</dbReference>
<dbReference type="GO" id="GO:0034551">
    <property type="term" value="P:mitochondrial respiratory chain complex III assembly"/>
    <property type="evidence" value="ECO:0007669"/>
    <property type="project" value="EnsemblFungi"/>
</dbReference>
<evidence type="ECO:0000256" key="9">
    <source>
        <dbReference type="PIRNR" id="PIRNR000022"/>
    </source>
</evidence>
<evidence type="ECO:0000256" key="5">
    <source>
        <dbReference type="ARBA" id="ARBA00022792"/>
    </source>
</evidence>
<evidence type="ECO:0000256" key="2">
    <source>
        <dbReference type="ARBA" id="ARBA00008554"/>
    </source>
</evidence>
<dbReference type="AlphaFoldDB" id="A0A1E3QTB9"/>
<keyword evidence="11" id="KW-1185">Reference proteome</keyword>
<evidence type="ECO:0000313" key="11">
    <source>
        <dbReference type="Proteomes" id="UP000094336"/>
    </source>
</evidence>
<name>A0A1E3QTB9_9ASCO</name>
<evidence type="ECO:0000256" key="4">
    <source>
        <dbReference type="ARBA" id="ARBA00022660"/>
    </source>
</evidence>
<dbReference type="GO" id="GO:0008121">
    <property type="term" value="F:quinol-cytochrome-c reductase activity"/>
    <property type="evidence" value="ECO:0007669"/>
    <property type="project" value="EnsemblFungi"/>
</dbReference>
<gene>
    <name evidence="10" type="ORF">BABINDRAFT_35937</name>
</gene>
<evidence type="ECO:0000256" key="8">
    <source>
        <dbReference type="ARBA" id="ARBA00023136"/>
    </source>
</evidence>
<keyword evidence="8 9" id="KW-0472">Membrane</keyword>
<proteinExistence type="inferred from homology"/>
<dbReference type="GO" id="GO:0006122">
    <property type="term" value="P:mitochondrial electron transport, ubiquinol to cytochrome c"/>
    <property type="evidence" value="ECO:0007669"/>
    <property type="project" value="EnsemblFungi"/>
</dbReference>
<dbReference type="FunFam" id="1.10.1090.10:FF:000001">
    <property type="entry name" value="Cytochrome b-c1 complex subunit 7"/>
    <property type="match status" value="1"/>
</dbReference>
<dbReference type="SUPFAM" id="SSF81524">
    <property type="entry name" value="14 kDa protein of cytochrome bc1 complex (Ubiquinol-cytochrome c reductase)"/>
    <property type="match status" value="1"/>
</dbReference>
<evidence type="ECO:0000256" key="7">
    <source>
        <dbReference type="ARBA" id="ARBA00023128"/>
    </source>
</evidence>
<dbReference type="InterPro" id="IPR003197">
    <property type="entry name" value="QCR7"/>
</dbReference>
<keyword evidence="4 9" id="KW-0679">Respiratory chain</keyword>
<dbReference type="RefSeq" id="XP_018985590.1">
    <property type="nucleotide sequence ID" value="XM_019131742.1"/>
</dbReference>
<dbReference type="InterPro" id="IPR036544">
    <property type="entry name" value="QCR7_sf"/>
</dbReference>
<evidence type="ECO:0000256" key="3">
    <source>
        <dbReference type="ARBA" id="ARBA00022448"/>
    </source>
</evidence>
<dbReference type="GO" id="GO:0099617">
    <property type="term" value="C:matrix side of mitochondrial inner membrane"/>
    <property type="evidence" value="ECO:0007669"/>
    <property type="project" value="EnsemblFungi"/>
</dbReference>
<organism evidence="10 11">
    <name type="scientific">Babjeviella inositovora NRRL Y-12698</name>
    <dbReference type="NCBI Taxonomy" id="984486"/>
    <lineage>
        <taxon>Eukaryota</taxon>
        <taxon>Fungi</taxon>
        <taxon>Dikarya</taxon>
        <taxon>Ascomycota</taxon>
        <taxon>Saccharomycotina</taxon>
        <taxon>Pichiomycetes</taxon>
        <taxon>Serinales incertae sedis</taxon>
        <taxon>Babjeviella</taxon>
    </lineage>
</organism>
<dbReference type="EMBL" id="KV454430">
    <property type="protein sequence ID" value="ODQ80262.1"/>
    <property type="molecule type" value="Genomic_DNA"/>
</dbReference>
<keyword evidence="5 9" id="KW-0999">Mitochondrion inner membrane</keyword>
<comment type="subcellular location">
    <subcellularLocation>
        <location evidence="1">Mitochondrion inner membrane</location>
        <topology evidence="1">Peripheral membrane protein</topology>
        <orientation evidence="1">Matrix side</orientation>
    </subcellularLocation>
</comment>
<sequence length="127" mass="14308">MASLTSVHNMARWVSRTPVLKNVVPAIAKKYTELAGYREMGLRLDDLLLEETPVMQTAIKRLSDSESYARNFRILTAHQCAISHQLLPKDKAVSFEDDVPYLTPYILEAEMEAAEKAELDEIVVSAK</sequence>
<dbReference type="GO" id="GO:0045275">
    <property type="term" value="C:respiratory chain complex III"/>
    <property type="evidence" value="ECO:0007669"/>
    <property type="project" value="EnsemblFungi"/>
</dbReference>
<evidence type="ECO:0000256" key="1">
    <source>
        <dbReference type="ARBA" id="ARBA00004443"/>
    </source>
</evidence>
<dbReference type="PANTHER" id="PTHR12022">
    <property type="entry name" value="UBIQUINOL-CYTOCHROME C REDUCTASE COMPLEX 14 KD PROTEIN"/>
    <property type="match status" value="1"/>
</dbReference>
<keyword evidence="6 9" id="KW-0249">Electron transport</keyword>
<evidence type="ECO:0000256" key="6">
    <source>
        <dbReference type="ARBA" id="ARBA00022982"/>
    </source>
</evidence>
<dbReference type="Proteomes" id="UP000094336">
    <property type="component" value="Unassembled WGS sequence"/>
</dbReference>